<evidence type="ECO:0000256" key="1">
    <source>
        <dbReference type="ARBA" id="ARBA00004651"/>
    </source>
</evidence>
<proteinExistence type="inferred from homology"/>
<dbReference type="PANTHER" id="PTHR30485:SF0">
    <property type="entry name" value="NI_FE-HYDROGENASE 1 B-TYPE CYTOCHROME SUBUNIT-RELATED"/>
    <property type="match status" value="1"/>
</dbReference>
<dbReference type="PROSITE" id="PS00882">
    <property type="entry name" value="NI_HGENASE_CYTB_1"/>
    <property type="match status" value="1"/>
</dbReference>
<feature type="transmembrane region" description="Helical" evidence="12">
    <location>
        <begin position="126"/>
        <end position="149"/>
    </location>
</feature>
<dbReference type="InterPro" id="IPR011577">
    <property type="entry name" value="Cyt_b561_bac/Ni-Hgenase"/>
</dbReference>
<dbReference type="Gene3D" id="1.20.950.20">
    <property type="entry name" value="Transmembrane di-heme cytochromes, Chain C"/>
    <property type="match status" value="1"/>
</dbReference>
<sequence length="229" mass="26866">MKEQKPTYYPEFVYSGANRILHWLRAITITVLTVTGFYIADPFLTPSERYDEMKFAQWEMWHYIFGFILIAAAVIRIYLFFFGKGHKLETRSLKDVLSLKSWITQLKSYFFIGQLQKSGIYGPLQFVVYTMIMLLIILAVLTGLILYANVYHQGLAGYMYEPLSVVASWMGGLAYVRLIHHIVMWGFIIFVPIHIYMVVWQAIRFKHNALDVMFTGYDYHLISEEQKPE</sequence>
<protein>
    <submittedName>
        <fullName evidence="14">Ni/Fe-hydrogenase, b-type cytochrome subunit</fullName>
    </submittedName>
</protein>
<accession>A0ABT7QWC5</accession>
<keyword evidence="5" id="KW-0349">Heme</keyword>
<dbReference type="InterPro" id="IPR016174">
    <property type="entry name" value="Di-haem_cyt_TM"/>
</dbReference>
<feature type="transmembrane region" description="Helical" evidence="12">
    <location>
        <begin position="182"/>
        <end position="203"/>
    </location>
</feature>
<evidence type="ECO:0000313" key="14">
    <source>
        <dbReference type="EMBL" id="MDM5271136.1"/>
    </source>
</evidence>
<dbReference type="RefSeq" id="WP_289412455.1">
    <property type="nucleotide sequence ID" value="NZ_JAQIBD010000001.1"/>
</dbReference>
<dbReference type="NCBIfam" id="TIGR02125">
    <property type="entry name" value="CytB-hydogenase"/>
    <property type="match status" value="1"/>
</dbReference>
<keyword evidence="4" id="KW-1003">Cell membrane</keyword>
<dbReference type="PRINTS" id="PR00161">
    <property type="entry name" value="NIHGNASECYTB"/>
</dbReference>
<evidence type="ECO:0000256" key="10">
    <source>
        <dbReference type="ARBA" id="ARBA00023004"/>
    </source>
</evidence>
<keyword evidence="8" id="KW-0249">Electron transport</keyword>
<evidence type="ECO:0000256" key="5">
    <source>
        <dbReference type="ARBA" id="ARBA00022617"/>
    </source>
</evidence>
<dbReference type="Proteomes" id="UP001169069">
    <property type="component" value="Unassembled WGS sequence"/>
</dbReference>
<evidence type="ECO:0000256" key="12">
    <source>
        <dbReference type="SAM" id="Phobius"/>
    </source>
</evidence>
<comment type="similarity">
    <text evidence="2">Belongs to the HupC/HyaC/HydC family.</text>
</comment>
<keyword evidence="11 12" id="KW-0472">Membrane</keyword>
<feature type="transmembrane region" description="Helical" evidence="12">
    <location>
        <begin position="20"/>
        <end position="40"/>
    </location>
</feature>
<dbReference type="EMBL" id="JAQIBD010000001">
    <property type="protein sequence ID" value="MDM5271136.1"/>
    <property type="molecule type" value="Genomic_DNA"/>
</dbReference>
<evidence type="ECO:0000256" key="11">
    <source>
        <dbReference type="ARBA" id="ARBA00023136"/>
    </source>
</evidence>
<dbReference type="PANTHER" id="PTHR30485">
    <property type="entry name" value="NI/FE-HYDROGENASE 1 B-TYPE CYTOCHROME SUBUNIT"/>
    <property type="match status" value="1"/>
</dbReference>
<evidence type="ECO:0000313" key="15">
    <source>
        <dbReference type="Proteomes" id="UP001169069"/>
    </source>
</evidence>
<keyword evidence="9 12" id="KW-1133">Transmembrane helix</keyword>
<dbReference type="SUPFAM" id="SSF81342">
    <property type="entry name" value="Transmembrane di-heme cytochromes"/>
    <property type="match status" value="1"/>
</dbReference>
<dbReference type="InterPro" id="IPR000516">
    <property type="entry name" value="Ni-dep_Hydgase_cyt-B"/>
</dbReference>
<dbReference type="Pfam" id="PF01292">
    <property type="entry name" value="Ni_hydr_CYTB"/>
    <property type="match status" value="1"/>
</dbReference>
<keyword evidence="6 12" id="KW-0812">Transmembrane</keyword>
<evidence type="ECO:0000256" key="4">
    <source>
        <dbReference type="ARBA" id="ARBA00022475"/>
    </source>
</evidence>
<evidence type="ECO:0000256" key="2">
    <source>
        <dbReference type="ARBA" id="ARBA00008622"/>
    </source>
</evidence>
<organism evidence="14 15">
    <name type="scientific">Sulfurovum zhangzhouensis</name>
    <dbReference type="NCBI Taxonomy" id="3019067"/>
    <lineage>
        <taxon>Bacteria</taxon>
        <taxon>Pseudomonadati</taxon>
        <taxon>Campylobacterota</taxon>
        <taxon>Epsilonproteobacteria</taxon>
        <taxon>Campylobacterales</taxon>
        <taxon>Sulfurovaceae</taxon>
        <taxon>Sulfurovum</taxon>
    </lineage>
</organism>
<feature type="domain" description="Cytochrome b561 bacterial/Ni-hydrogenase" evidence="13">
    <location>
        <begin position="13"/>
        <end position="216"/>
    </location>
</feature>
<comment type="caution">
    <text evidence="14">The sequence shown here is derived from an EMBL/GenBank/DDBJ whole genome shotgun (WGS) entry which is preliminary data.</text>
</comment>
<evidence type="ECO:0000256" key="9">
    <source>
        <dbReference type="ARBA" id="ARBA00022989"/>
    </source>
</evidence>
<evidence type="ECO:0000256" key="6">
    <source>
        <dbReference type="ARBA" id="ARBA00022692"/>
    </source>
</evidence>
<evidence type="ECO:0000256" key="7">
    <source>
        <dbReference type="ARBA" id="ARBA00022723"/>
    </source>
</evidence>
<keyword evidence="10" id="KW-0408">Iron</keyword>
<reference evidence="14" key="1">
    <citation type="submission" date="2023-01" db="EMBL/GenBank/DDBJ databases">
        <title>Sulfurovum sp. zt1-1 genome assembly.</title>
        <authorList>
            <person name="Wang J."/>
        </authorList>
    </citation>
    <scope>NUCLEOTIDE SEQUENCE</scope>
    <source>
        <strain evidence="14">Zt1-1</strain>
    </source>
</reference>
<keyword evidence="7" id="KW-0479">Metal-binding</keyword>
<keyword evidence="3" id="KW-0813">Transport</keyword>
<comment type="subcellular location">
    <subcellularLocation>
        <location evidence="1">Cell membrane</location>
        <topology evidence="1">Multi-pass membrane protein</topology>
    </subcellularLocation>
</comment>
<evidence type="ECO:0000256" key="3">
    <source>
        <dbReference type="ARBA" id="ARBA00022448"/>
    </source>
</evidence>
<evidence type="ECO:0000259" key="13">
    <source>
        <dbReference type="Pfam" id="PF01292"/>
    </source>
</evidence>
<gene>
    <name evidence="14" type="primary">cybH</name>
    <name evidence="14" type="ORF">PGH07_03015</name>
</gene>
<evidence type="ECO:0000256" key="8">
    <source>
        <dbReference type="ARBA" id="ARBA00022982"/>
    </source>
</evidence>
<keyword evidence="15" id="KW-1185">Reference proteome</keyword>
<dbReference type="InterPro" id="IPR051542">
    <property type="entry name" value="Hydrogenase_cytochrome"/>
</dbReference>
<feature type="transmembrane region" description="Helical" evidence="12">
    <location>
        <begin position="60"/>
        <end position="81"/>
    </location>
</feature>
<name>A0ABT7QWC5_9BACT</name>